<dbReference type="SMART" id="SM00382">
    <property type="entry name" value="AAA"/>
    <property type="match status" value="1"/>
</dbReference>
<proteinExistence type="predicted"/>
<dbReference type="InterPro" id="IPR058031">
    <property type="entry name" value="AAA_lid_NorR"/>
</dbReference>
<dbReference type="AlphaFoldDB" id="A0A0V8JD36"/>
<keyword evidence="2" id="KW-0067">ATP-binding</keyword>
<accession>A0A0V8JD36</accession>
<dbReference type="Gene3D" id="1.10.10.60">
    <property type="entry name" value="Homeodomain-like"/>
    <property type="match status" value="1"/>
</dbReference>
<dbReference type="Gene3D" id="3.40.50.2300">
    <property type="match status" value="1"/>
</dbReference>
<dbReference type="SUPFAM" id="SSF52172">
    <property type="entry name" value="CheY-like"/>
    <property type="match status" value="1"/>
</dbReference>
<dbReference type="Gene3D" id="1.10.8.60">
    <property type="match status" value="1"/>
</dbReference>
<comment type="caution">
    <text evidence="9">The sequence shown here is derived from an EMBL/GenBank/DDBJ whole genome shotgun (WGS) entry which is preliminary data.</text>
</comment>
<dbReference type="Pfam" id="PF00158">
    <property type="entry name" value="Sigma54_activat"/>
    <property type="match status" value="1"/>
</dbReference>
<evidence type="ECO:0000259" key="7">
    <source>
        <dbReference type="PROSITE" id="PS50045"/>
    </source>
</evidence>
<keyword evidence="6" id="KW-0597">Phosphoprotein</keyword>
<dbReference type="InterPro" id="IPR002078">
    <property type="entry name" value="Sigma_54_int"/>
</dbReference>
<sequence length="483" mass="54569">MINILIIDDEPEVGHFLSYLLSSKGYTVSLGGSGKDFYHLIRERVYDLALLDIRLPDANGLDILKQLKKTCPGCKSIVMTGYSTIKTAVDAIKLGANDYIEKPFEDIDELESLIDRLLHHNQTVNDSEIHRIAKQTGLVIGSGKEMRHLIMLAYKIAKKNINVLIEGETGTGKEVLAHFVHQASLRSDNPFLAVNCGSLSESLLESELFGHEKGAFTGAIKERKGIFEIANKGTIFLDEIAEASLSTQVKLLRVLESGEYMRVGDEAVRRTNTRIVAASHVDLAGAVEQKMFREDLLYRLEVVKLTIPPLRDRKQDIPELLTYFLEKQQSQLSFSEEAVNLLQHYQWPGNIRELVNVVKRATALAEGETRMISSEYLPDKLRAATYDRTSSRASIIPALGKSEKDLQFYLEDWVKHIHQLWAAEQDVGLDEIIQQVKELEVRIGRAFVTKMLKETMGNRKEAAERLEITTRQLRYFLNEKKGG</sequence>
<dbReference type="FunFam" id="3.40.50.300:FF:000006">
    <property type="entry name" value="DNA-binding transcriptional regulator NtrC"/>
    <property type="match status" value="1"/>
</dbReference>
<evidence type="ECO:0000256" key="5">
    <source>
        <dbReference type="ARBA" id="ARBA00023163"/>
    </source>
</evidence>
<evidence type="ECO:0000313" key="10">
    <source>
        <dbReference type="Proteomes" id="UP000054099"/>
    </source>
</evidence>
<dbReference type="GO" id="GO:0006355">
    <property type="term" value="P:regulation of DNA-templated transcription"/>
    <property type="evidence" value="ECO:0007669"/>
    <property type="project" value="InterPro"/>
</dbReference>
<dbReference type="InterPro" id="IPR001789">
    <property type="entry name" value="Sig_transdc_resp-reg_receiver"/>
</dbReference>
<dbReference type="InterPro" id="IPR025944">
    <property type="entry name" value="Sigma_54_int_dom_CS"/>
</dbReference>
<organism evidence="9 10">
    <name type="scientific">Fictibacillus enclensis</name>
    <dbReference type="NCBI Taxonomy" id="1017270"/>
    <lineage>
        <taxon>Bacteria</taxon>
        <taxon>Bacillati</taxon>
        <taxon>Bacillota</taxon>
        <taxon>Bacilli</taxon>
        <taxon>Bacillales</taxon>
        <taxon>Fictibacillaceae</taxon>
        <taxon>Fictibacillus</taxon>
    </lineage>
</organism>
<keyword evidence="4" id="KW-0238">DNA-binding</keyword>
<dbReference type="SUPFAM" id="SSF52540">
    <property type="entry name" value="P-loop containing nucleoside triphosphate hydrolases"/>
    <property type="match status" value="1"/>
</dbReference>
<dbReference type="PROSITE" id="PS00688">
    <property type="entry name" value="SIGMA54_INTERACT_3"/>
    <property type="match status" value="1"/>
</dbReference>
<dbReference type="InterPro" id="IPR027417">
    <property type="entry name" value="P-loop_NTPase"/>
</dbReference>
<dbReference type="Proteomes" id="UP000054099">
    <property type="component" value="Unassembled WGS sequence"/>
</dbReference>
<dbReference type="PROSITE" id="PS50110">
    <property type="entry name" value="RESPONSE_REGULATORY"/>
    <property type="match status" value="1"/>
</dbReference>
<dbReference type="Pfam" id="PF25601">
    <property type="entry name" value="AAA_lid_14"/>
    <property type="match status" value="1"/>
</dbReference>
<dbReference type="InterPro" id="IPR025943">
    <property type="entry name" value="Sigma_54_int_dom_ATP-bd_2"/>
</dbReference>
<evidence type="ECO:0000256" key="4">
    <source>
        <dbReference type="ARBA" id="ARBA00023125"/>
    </source>
</evidence>
<dbReference type="PANTHER" id="PTHR32071">
    <property type="entry name" value="TRANSCRIPTIONAL REGULATORY PROTEIN"/>
    <property type="match status" value="1"/>
</dbReference>
<gene>
    <name evidence="9" type="ORF">AS030_03170</name>
</gene>
<name>A0A0V8JD36_9BACL</name>
<dbReference type="GO" id="GO:0043565">
    <property type="term" value="F:sequence-specific DNA binding"/>
    <property type="evidence" value="ECO:0007669"/>
    <property type="project" value="InterPro"/>
</dbReference>
<keyword evidence="3" id="KW-0805">Transcription regulation</keyword>
<dbReference type="Gene3D" id="3.40.50.300">
    <property type="entry name" value="P-loop containing nucleotide triphosphate hydrolases"/>
    <property type="match status" value="1"/>
</dbReference>
<evidence type="ECO:0000256" key="6">
    <source>
        <dbReference type="PROSITE-ProRule" id="PRU00169"/>
    </source>
</evidence>
<protein>
    <submittedName>
        <fullName evidence="9">Fis family transcriptional regulator</fullName>
    </submittedName>
</protein>
<dbReference type="InterPro" id="IPR011006">
    <property type="entry name" value="CheY-like_superfamily"/>
</dbReference>
<reference evidence="9 10" key="1">
    <citation type="journal article" date="2014" name="Antonie Van Leeuwenhoek">
        <title>Fictibacillus enclensis sp. nov., isolated from marine sediment.</title>
        <authorList>
            <person name="Dastager S.G."/>
            <person name="Mawlankar R."/>
            <person name="Srinivasan K."/>
            <person name="Tang S.K."/>
            <person name="Lee J.C."/>
            <person name="Ramana V.V."/>
            <person name="Shouche Y.S."/>
        </authorList>
    </citation>
    <scope>NUCLEOTIDE SEQUENCE [LARGE SCALE GENOMIC DNA]</scope>
    <source>
        <strain evidence="9 10">NIO-1003</strain>
    </source>
</reference>
<dbReference type="GO" id="GO:0005524">
    <property type="term" value="F:ATP binding"/>
    <property type="evidence" value="ECO:0007669"/>
    <property type="project" value="UniProtKB-KW"/>
</dbReference>
<dbReference type="Pfam" id="PF00072">
    <property type="entry name" value="Response_reg"/>
    <property type="match status" value="1"/>
</dbReference>
<dbReference type="CDD" id="cd00009">
    <property type="entry name" value="AAA"/>
    <property type="match status" value="1"/>
</dbReference>
<dbReference type="Pfam" id="PF02954">
    <property type="entry name" value="HTH_8"/>
    <property type="match status" value="1"/>
</dbReference>
<keyword evidence="1" id="KW-0547">Nucleotide-binding</keyword>
<feature type="modified residue" description="4-aspartylphosphate" evidence="6">
    <location>
        <position position="52"/>
    </location>
</feature>
<dbReference type="InterPro" id="IPR025662">
    <property type="entry name" value="Sigma_54_int_dom_ATP-bd_1"/>
</dbReference>
<evidence type="ECO:0000256" key="3">
    <source>
        <dbReference type="ARBA" id="ARBA00023015"/>
    </source>
</evidence>
<feature type="domain" description="Sigma-54 factor interaction" evidence="7">
    <location>
        <begin position="139"/>
        <end position="363"/>
    </location>
</feature>
<evidence type="ECO:0000256" key="2">
    <source>
        <dbReference type="ARBA" id="ARBA00022840"/>
    </source>
</evidence>
<dbReference type="RefSeq" id="WP_061968304.1">
    <property type="nucleotide sequence ID" value="NZ_FMAV01000001.1"/>
</dbReference>
<dbReference type="GO" id="GO:0000160">
    <property type="term" value="P:phosphorelay signal transduction system"/>
    <property type="evidence" value="ECO:0007669"/>
    <property type="project" value="InterPro"/>
</dbReference>
<feature type="domain" description="Response regulatory" evidence="8">
    <location>
        <begin position="3"/>
        <end position="117"/>
    </location>
</feature>
<dbReference type="OrthoDB" id="9771372at2"/>
<keyword evidence="5" id="KW-0804">Transcription</keyword>
<evidence type="ECO:0000259" key="8">
    <source>
        <dbReference type="PROSITE" id="PS50110"/>
    </source>
</evidence>
<dbReference type="EMBL" id="LNQN01000001">
    <property type="protein sequence ID" value="KSU84560.1"/>
    <property type="molecule type" value="Genomic_DNA"/>
</dbReference>
<dbReference type="InterPro" id="IPR003593">
    <property type="entry name" value="AAA+_ATPase"/>
</dbReference>
<evidence type="ECO:0000313" key="9">
    <source>
        <dbReference type="EMBL" id="KSU84560.1"/>
    </source>
</evidence>
<dbReference type="PROSITE" id="PS00676">
    <property type="entry name" value="SIGMA54_INTERACT_2"/>
    <property type="match status" value="1"/>
</dbReference>
<keyword evidence="10" id="KW-1185">Reference proteome</keyword>
<dbReference type="PROSITE" id="PS50045">
    <property type="entry name" value="SIGMA54_INTERACT_4"/>
    <property type="match status" value="1"/>
</dbReference>
<dbReference type="SMART" id="SM00448">
    <property type="entry name" value="REC"/>
    <property type="match status" value="1"/>
</dbReference>
<dbReference type="InterPro" id="IPR002197">
    <property type="entry name" value="HTH_Fis"/>
</dbReference>
<dbReference type="PROSITE" id="PS00675">
    <property type="entry name" value="SIGMA54_INTERACT_1"/>
    <property type="match status" value="1"/>
</dbReference>
<evidence type="ECO:0000256" key="1">
    <source>
        <dbReference type="ARBA" id="ARBA00022741"/>
    </source>
</evidence>